<evidence type="ECO:0000256" key="3">
    <source>
        <dbReference type="ARBA" id="ARBA00023015"/>
    </source>
</evidence>
<protein>
    <recommendedName>
        <fullName evidence="8">BHLH domain-containing protein</fullName>
    </recommendedName>
</protein>
<reference evidence="9" key="1">
    <citation type="submission" date="2013-07" db="EMBL/GenBank/DDBJ databases">
        <title>The genome of Eucalyptus grandis.</title>
        <authorList>
            <person name="Schmutz J."/>
            <person name="Hayes R."/>
            <person name="Myburg A."/>
            <person name="Tuskan G."/>
            <person name="Grattapaglia D."/>
            <person name="Rokhsar D.S."/>
        </authorList>
    </citation>
    <scope>NUCLEOTIDE SEQUENCE</scope>
    <source>
        <tissue evidence="9">Leaf extractions</tissue>
    </source>
</reference>
<dbReference type="PANTHER" id="PTHR31945">
    <property type="entry name" value="TRANSCRIPTION FACTOR SCREAM2-RELATED"/>
    <property type="match status" value="1"/>
</dbReference>
<sequence>MDRIDHSKNLLMNSDDFEPPYFIEGDNFNQMINLIQGESVHPIMKLGFESALLDGVMSGGQVMPTAGNAFGYGRTSSINCDFVLDSLPSLGRDVMENLEDENDEEDSSGTTTTTATATTPTKRTKTDRSRTLISERRRRGRMKEKLYALRSLVPNITKMDKASIVGDAVLYMQELQTQAKKLKAEIASLEASWAGTGLKTYQAQNETTKRIQAANSNHPVCRKILQMDVFQVEERGFYVRLVCPKGAGVAASLYKALESLNSFQVQNSNLATASERFVFTFTLNVKESEQDTTLPDLKLWIAGALLNQGFEVKPPLSA</sequence>
<dbReference type="EMBL" id="KK198754">
    <property type="protein sequence ID" value="KCW87466.1"/>
    <property type="molecule type" value="Genomic_DNA"/>
</dbReference>
<dbReference type="SUPFAM" id="SSF47459">
    <property type="entry name" value="HLH, helix-loop-helix DNA-binding domain"/>
    <property type="match status" value="1"/>
</dbReference>
<accession>A0A059DAQ4</accession>
<dbReference type="InterPro" id="IPR036638">
    <property type="entry name" value="HLH_DNA-bd_sf"/>
</dbReference>
<evidence type="ECO:0000256" key="4">
    <source>
        <dbReference type="ARBA" id="ARBA00023125"/>
    </source>
</evidence>
<dbReference type="InterPro" id="IPR051358">
    <property type="entry name" value="TF_AMS/ICE1/BHLH6-like"/>
</dbReference>
<evidence type="ECO:0000256" key="7">
    <source>
        <dbReference type="SAM" id="MobiDB-lite"/>
    </source>
</evidence>
<dbReference type="Gene3D" id="4.10.280.10">
    <property type="entry name" value="Helix-loop-helix DNA-binding domain"/>
    <property type="match status" value="1"/>
</dbReference>
<evidence type="ECO:0000256" key="5">
    <source>
        <dbReference type="ARBA" id="ARBA00023163"/>
    </source>
</evidence>
<evidence type="ECO:0000313" key="9">
    <source>
        <dbReference type="EMBL" id="KCW87466.1"/>
    </source>
</evidence>
<dbReference type="GO" id="GO:0006355">
    <property type="term" value="P:regulation of DNA-templated transcription"/>
    <property type="evidence" value="ECO:0000318"/>
    <property type="project" value="GO_Central"/>
</dbReference>
<comment type="subunit">
    <text evidence="2">Homodimer.</text>
</comment>
<keyword evidence="6" id="KW-0539">Nucleus</keyword>
<dbReference type="PROSITE" id="PS50888">
    <property type="entry name" value="BHLH"/>
    <property type="match status" value="1"/>
</dbReference>
<evidence type="ECO:0000256" key="1">
    <source>
        <dbReference type="ARBA" id="ARBA00004123"/>
    </source>
</evidence>
<dbReference type="OrthoDB" id="1886792at2759"/>
<evidence type="ECO:0000259" key="8">
    <source>
        <dbReference type="PROSITE" id="PS50888"/>
    </source>
</evidence>
<dbReference type="GO" id="GO:0003700">
    <property type="term" value="F:DNA-binding transcription factor activity"/>
    <property type="evidence" value="ECO:0000318"/>
    <property type="project" value="GO_Central"/>
</dbReference>
<comment type="subcellular location">
    <subcellularLocation>
        <location evidence="1">Nucleus</location>
    </subcellularLocation>
</comment>
<dbReference type="eggNOG" id="ENOG502QSJP">
    <property type="taxonomic scope" value="Eukaryota"/>
</dbReference>
<evidence type="ECO:0000256" key="2">
    <source>
        <dbReference type="ARBA" id="ARBA00011738"/>
    </source>
</evidence>
<evidence type="ECO:0000256" key="6">
    <source>
        <dbReference type="ARBA" id="ARBA00023242"/>
    </source>
</evidence>
<feature type="region of interest" description="Disordered" evidence="7">
    <location>
        <begin position="99"/>
        <end position="137"/>
    </location>
</feature>
<dbReference type="InParanoid" id="A0A059DAQ4"/>
<organism evidence="9">
    <name type="scientific">Eucalyptus grandis</name>
    <name type="common">Flooded gum</name>
    <dbReference type="NCBI Taxonomy" id="71139"/>
    <lineage>
        <taxon>Eukaryota</taxon>
        <taxon>Viridiplantae</taxon>
        <taxon>Streptophyta</taxon>
        <taxon>Embryophyta</taxon>
        <taxon>Tracheophyta</taxon>
        <taxon>Spermatophyta</taxon>
        <taxon>Magnoliopsida</taxon>
        <taxon>eudicotyledons</taxon>
        <taxon>Gunneridae</taxon>
        <taxon>Pentapetalae</taxon>
        <taxon>rosids</taxon>
        <taxon>malvids</taxon>
        <taxon>Myrtales</taxon>
        <taxon>Myrtaceae</taxon>
        <taxon>Myrtoideae</taxon>
        <taxon>Eucalypteae</taxon>
        <taxon>Eucalyptus</taxon>
    </lineage>
</organism>
<dbReference type="GO" id="GO:0043565">
    <property type="term" value="F:sequence-specific DNA binding"/>
    <property type="evidence" value="ECO:0000318"/>
    <property type="project" value="GO_Central"/>
</dbReference>
<dbReference type="SMART" id="SM00353">
    <property type="entry name" value="HLH"/>
    <property type="match status" value="1"/>
</dbReference>
<keyword evidence="3" id="KW-0805">Transcription regulation</keyword>
<dbReference type="STRING" id="71139.A0A059DAQ4"/>
<dbReference type="AlphaFoldDB" id="A0A059DAQ4"/>
<dbReference type="KEGG" id="egr:104434051"/>
<keyword evidence="4" id="KW-0238">DNA-binding</keyword>
<name>A0A059DAQ4_EUCGR</name>
<dbReference type="GO" id="GO:0046983">
    <property type="term" value="F:protein dimerization activity"/>
    <property type="evidence" value="ECO:0007669"/>
    <property type="project" value="InterPro"/>
</dbReference>
<gene>
    <name evidence="9" type="ORF">EUGRSUZ_B03931</name>
</gene>
<dbReference type="PANTHER" id="PTHR31945:SF17">
    <property type="entry name" value="TRANSCRIPTION FACTOR FER-LIKE IRON DEFICIENCY-INDUCED TRANSCRIPTION FACTOR"/>
    <property type="match status" value="1"/>
</dbReference>
<feature type="compositionally biased region" description="Basic and acidic residues" evidence="7">
    <location>
        <begin position="124"/>
        <end position="135"/>
    </location>
</feature>
<feature type="domain" description="BHLH" evidence="8">
    <location>
        <begin position="126"/>
        <end position="175"/>
    </location>
</feature>
<keyword evidence="5" id="KW-0804">Transcription</keyword>
<dbReference type="Pfam" id="PF00010">
    <property type="entry name" value="HLH"/>
    <property type="match status" value="1"/>
</dbReference>
<dbReference type="GO" id="GO:0005634">
    <property type="term" value="C:nucleus"/>
    <property type="evidence" value="ECO:0000318"/>
    <property type="project" value="GO_Central"/>
</dbReference>
<feature type="compositionally biased region" description="Low complexity" evidence="7">
    <location>
        <begin position="110"/>
        <end position="121"/>
    </location>
</feature>
<dbReference type="OMA" id="IKMDVFQ"/>
<proteinExistence type="predicted"/>
<dbReference type="FunFam" id="4.10.280.10:FF:000096">
    <property type="entry name" value="Basic helix-loop-helix (BHLH) DNA-binding superfamily protein"/>
    <property type="match status" value="1"/>
</dbReference>
<dbReference type="Gramene" id="KCW87466">
    <property type="protein sequence ID" value="KCW87466"/>
    <property type="gene ID" value="EUGRSUZ_B03931"/>
</dbReference>
<dbReference type="InterPro" id="IPR011598">
    <property type="entry name" value="bHLH_dom"/>
</dbReference>
<dbReference type="FunCoup" id="A0A059DAQ4">
    <property type="interactions" value="293"/>
</dbReference>